<dbReference type="EMBL" id="JADOGI010000343">
    <property type="protein sequence ID" value="MBF8194003.1"/>
    <property type="molecule type" value="Genomic_DNA"/>
</dbReference>
<proteinExistence type="predicted"/>
<reference evidence="1" key="1">
    <citation type="submission" date="2020-11" db="EMBL/GenBank/DDBJ databases">
        <title>Whole-genome analyses of Nonomuraea sp. K274.</title>
        <authorList>
            <person name="Veyisoglu A."/>
        </authorList>
    </citation>
    <scope>NUCLEOTIDE SEQUENCE</scope>
    <source>
        <strain evidence="1">K274</strain>
    </source>
</reference>
<name>A0A931F751_9ACTN</name>
<dbReference type="RefSeq" id="WP_195902845.1">
    <property type="nucleotide sequence ID" value="NZ_JADOGI010000343.1"/>
</dbReference>
<gene>
    <name evidence="1" type="ORF">ITP53_51680</name>
</gene>
<evidence type="ECO:0000313" key="2">
    <source>
        <dbReference type="Proteomes" id="UP000605361"/>
    </source>
</evidence>
<accession>A0A931F751</accession>
<dbReference type="Proteomes" id="UP000605361">
    <property type="component" value="Unassembled WGS sequence"/>
</dbReference>
<comment type="caution">
    <text evidence="1">The sequence shown here is derived from an EMBL/GenBank/DDBJ whole genome shotgun (WGS) entry which is preliminary data.</text>
</comment>
<dbReference type="AlphaFoldDB" id="A0A931F751"/>
<keyword evidence="2" id="KW-1185">Reference proteome</keyword>
<sequence>MDDPHAIEAIGRRHEEGYGGWGRTDPCRTRNYSGGWIASTTDQTRPDLAWMVRYHPDHGHSVIVVSNQDMSAFHSVVAFQMPQALLFRFGGYWWDGTTWYRPAQVWDAADEVYFQRPVPSAVTITAGDLLQNGGTPARARRLAISDVDPQARPTGHWLDDLALWAAARDDRGLADNIVKLAAPELVGDQLLNVTQMADLAGIAPSTLRAYIARNENDVPLPQASVGRSDLWARPVVDEWVEARNRAHDAVTEAVSIDRDGSSLPVGVASLWTRFSQTFMSHLWERPDWRKRWTLRWRTETAVREVAKDLSWSVAASLDGIIPMQQLTLTVEHAVLDEIASGLELEQSGGEPIDWNETSDDSTLTKADWFSFGINFQIAHMLDWLIRHNPTLGGAALSSIIGQAQDRFEIPRQVTERTLETALSLDSDLDQATRDDFLKRVFASDT</sequence>
<organism evidence="1 2">
    <name type="scientific">Nonomuraea cypriaca</name>
    <dbReference type="NCBI Taxonomy" id="1187855"/>
    <lineage>
        <taxon>Bacteria</taxon>
        <taxon>Bacillati</taxon>
        <taxon>Actinomycetota</taxon>
        <taxon>Actinomycetes</taxon>
        <taxon>Streptosporangiales</taxon>
        <taxon>Streptosporangiaceae</taxon>
        <taxon>Nonomuraea</taxon>
    </lineage>
</organism>
<evidence type="ECO:0000313" key="1">
    <source>
        <dbReference type="EMBL" id="MBF8194003.1"/>
    </source>
</evidence>
<protein>
    <submittedName>
        <fullName evidence="1">Uncharacterized protein</fullName>
    </submittedName>
</protein>